<dbReference type="Proteomes" id="UP000634229">
    <property type="component" value="Unassembled WGS sequence"/>
</dbReference>
<dbReference type="EMBL" id="JAERRF010000018">
    <property type="protein sequence ID" value="MBL1100330.1"/>
    <property type="molecule type" value="Genomic_DNA"/>
</dbReference>
<evidence type="ECO:0000256" key="1">
    <source>
        <dbReference type="SAM" id="MobiDB-lite"/>
    </source>
</evidence>
<feature type="transmembrane region" description="Helical" evidence="2">
    <location>
        <begin position="141"/>
        <end position="162"/>
    </location>
</feature>
<evidence type="ECO:0000256" key="2">
    <source>
        <dbReference type="SAM" id="Phobius"/>
    </source>
</evidence>
<gene>
    <name evidence="3" type="ORF">JK363_27375</name>
</gene>
<keyword evidence="2" id="KW-0812">Transmembrane</keyword>
<feature type="region of interest" description="Disordered" evidence="1">
    <location>
        <begin position="471"/>
        <end position="505"/>
    </location>
</feature>
<feature type="transmembrane region" description="Helical" evidence="2">
    <location>
        <begin position="255"/>
        <end position="285"/>
    </location>
</feature>
<sequence>MSVASRSTAIRPGGALRHALEGALAVLAAVVVTAATAYLALMALGADELAPVSRLTWAITSMATGSGLTLGSDSPVPLGEDGGRAGGLGGGGGLGGLTDGLSLEVAGQAAAIPLGLTFLGAVVLGYGFFRPLRSRPRPASALLLARMCGALCAAAVLFPSLALPAQGTLRLPEGVAGGVGDGSGQQPLRGFGGGGMSGGMSALRSVRFEADPAMAGLLGVVGVAVILGLGCVAARRTTLPSTLALSRLRLKWHPVASALAGVLTVLCSLPLMVGALAGAAALAGWDRAAKAAGALLLAGPDLPAVALTSGLGASWEAGIHQQQGELGGLLGMMGQGGRTDGGLTDRTVTIADRTVAGAPLWLIGLLVLVTALVLTGYRAAARTPVRGAREEANALLSRHVEIALRTSFAVCGTAILLALLPRASFRIGVSVMGQEMRGVTGGLDGAVGLAGLSSLVLAGLAAYWGSRIHGTRTTHRSPARPDGSGRPVAARAPGRRPQGSYDSAS</sequence>
<name>A0ABS1NKC1_9ACTN</name>
<feature type="transmembrane region" description="Helical" evidence="2">
    <location>
        <begin position="20"/>
        <end position="44"/>
    </location>
</feature>
<evidence type="ECO:0000313" key="4">
    <source>
        <dbReference type="Proteomes" id="UP000634229"/>
    </source>
</evidence>
<dbReference type="NCBIfam" id="NF038391">
    <property type="entry name" value="streptophobe"/>
    <property type="match status" value="1"/>
</dbReference>
<feature type="transmembrane region" description="Helical" evidence="2">
    <location>
        <begin position="110"/>
        <end position="129"/>
    </location>
</feature>
<keyword evidence="4" id="KW-1185">Reference proteome</keyword>
<evidence type="ECO:0008006" key="5">
    <source>
        <dbReference type="Google" id="ProtNLM"/>
    </source>
</evidence>
<keyword evidence="2" id="KW-1133">Transmembrane helix</keyword>
<feature type="transmembrane region" description="Helical" evidence="2">
    <location>
        <begin position="445"/>
        <end position="466"/>
    </location>
</feature>
<dbReference type="RefSeq" id="WP_201878159.1">
    <property type="nucleotide sequence ID" value="NZ_JAERRF010000018.1"/>
</dbReference>
<evidence type="ECO:0000313" key="3">
    <source>
        <dbReference type="EMBL" id="MBL1100330.1"/>
    </source>
</evidence>
<dbReference type="InterPro" id="IPR047724">
    <property type="entry name" value="Streptophobe"/>
</dbReference>
<feature type="transmembrane region" description="Helical" evidence="2">
    <location>
        <begin position="360"/>
        <end position="381"/>
    </location>
</feature>
<feature type="transmembrane region" description="Helical" evidence="2">
    <location>
        <begin position="213"/>
        <end position="234"/>
    </location>
</feature>
<accession>A0ABS1NKC1</accession>
<comment type="caution">
    <text evidence="3">The sequence shown here is derived from an EMBL/GenBank/DDBJ whole genome shotgun (WGS) entry which is preliminary data.</text>
</comment>
<keyword evidence="2" id="KW-0472">Membrane</keyword>
<feature type="compositionally biased region" description="Low complexity" evidence="1">
    <location>
        <begin position="484"/>
        <end position="497"/>
    </location>
</feature>
<feature type="transmembrane region" description="Helical" evidence="2">
    <location>
        <begin position="402"/>
        <end position="425"/>
    </location>
</feature>
<proteinExistence type="predicted"/>
<protein>
    <recommendedName>
        <fullName evidence="5">Integral membrane protein</fullName>
    </recommendedName>
</protein>
<organism evidence="3 4">
    <name type="scientific">Streptomyces coffeae</name>
    <dbReference type="NCBI Taxonomy" id="621382"/>
    <lineage>
        <taxon>Bacteria</taxon>
        <taxon>Bacillati</taxon>
        <taxon>Actinomycetota</taxon>
        <taxon>Actinomycetes</taxon>
        <taxon>Kitasatosporales</taxon>
        <taxon>Streptomycetaceae</taxon>
        <taxon>Streptomyces</taxon>
    </lineage>
</organism>
<reference evidence="3 4" key="1">
    <citation type="submission" date="2021-01" db="EMBL/GenBank/DDBJ databases">
        <title>WGS of actinomycetes isolated from Thailand.</title>
        <authorList>
            <person name="Thawai C."/>
        </authorList>
    </citation>
    <scope>NUCLEOTIDE SEQUENCE [LARGE SCALE GENOMIC DNA]</scope>
    <source>
        <strain evidence="3 4">CA1R205</strain>
    </source>
</reference>